<sequence>MKLPKDMEFFIYLLEHYAAYKGISADQALESWRSHGLEQEILANYEMYHTERLENAFADIDSLIATGKHAW</sequence>
<name>A0A7Y0HTR8_9BIFI</name>
<reference evidence="1 2" key="1">
    <citation type="submission" date="2020-02" db="EMBL/GenBank/DDBJ databases">
        <title>Characterization of phylogenetic diversity of novel bifidobacterial species isolated in Czech ZOOs.</title>
        <authorList>
            <person name="Lugli G.A."/>
            <person name="Vera N.B."/>
            <person name="Ventura M."/>
        </authorList>
    </citation>
    <scope>NUCLEOTIDE SEQUENCE [LARGE SCALE GENOMIC DNA]</scope>
    <source>
        <strain evidence="1 2">DSM 109957</strain>
    </source>
</reference>
<evidence type="ECO:0000313" key="1">
    <source>
        <dbReference type="EMBL" id="NMM93979.1"/>
    </source>
</evidence>
<dbReference type="Pfam" id="PF12668">
    <property type="entry name" value="DUF3791"/>
    <property type="match status" value="1"/>
</dbReference>
<dbReference type="Proteomes" id="UP000532194">
    <property type="component" value="Unassembled WGS sequence"/>
</dbReference>
<evidence type="ECO:0008006" key="3">
    <source>
        <dbReference type="Google" id="ProtNLM"/>
    </source>
</evidence>
<keyword evidence="2" id="KW-1185">Reference proteome</keyword>
<evidence type="ECO:0000313" key="2">
    <source>
        <dbReference type="Proteomes" id="UP000532194"/>
    </source>
</evidence>
<dbReference type="AlphaFoldDB" id="A0A7Y0HTR8"/>
<proteinExistence type="predicted"/>
<dbReference type="EMBL" id="JAAIII010000003">
    <property type="protein sequence ID" value="NMM93979.1"/>
    <property type="molecule type" value="Genomic_DNA"/>
</dbReference>
<protein>
    <recommendedName>
        <fullName evidence="3">DUF3791 domain-containing protein</fullName>
    </recommendedName>
</protein>
<dbReference type="InterPro" id="IPR024269">
    <property type="entry name" value="DUF3791"/>
</dbReference>
<comment type="caution">
    <text evidence="1">The sequence shown here is derived from an EMBL/GenBank/DDBJ whole genome shotgun (WGS) entry which is preliminary data.</text>
</comment>
<accession>A0A7Y0HTR8</accession>
<organism evidence="1 2">
    <name type="scientific">Bifidobacterium oedipodis</name>
    <dbReference type="NCBI Taxonomy" id="2675322"/>
    <lineage>
        <taxon>Bacteria</taxon>
        <taxon>Bacillati</taxon>
        <taxon>Actinomycetota</taxon>
        <taxon>Actinomycetes</taxon>
        <taxon>Bifidobacteriales</taxon>
        <taxon>Bifidobacteriaceae</taxon>
        <taxon>Bifidobacterium</taxon>
    </lineage>
</organism>
<dbReference type="RefSeq" id="WP_205832735.1">
    <property type="nucleotide sequence ID" value="NZ_JAAIII010000003.1"/>
</dbReference>
<gene>
    <name evidence="1" type="ORF">G1C95_1166</name>
</gene>